<dbReference type="SUPFAM" id="SSF57667">
    <property type="entry name" value="beta-beta-alpha zinc fingers"/>
    <property type="match status" value="1"/>
</dbReference>
<dbReference type="InterPro" id="IPR013087">
    <property type="entry name" value="Znf_C2H2_type"/>
</dbReference>
<dbReference type="EMBL" id="ACPB03012596">
    <property type="status" value="NOT_ANNOTATED_CDS"/>
    <property type="molecule type" value="Genomic_DNA"/>
</dbReference>
<sequence>MKSYLEWKTHMKTHVSQKMCTASFSSKEKLLRHGLIHEKIKRFQCPFMKTKDCTKEFNRKDKLKQHLLTHRDKMQEIKLNKDGKNDWSPGDSPRTIEIYVVPLY</sequence>
<evidence type="ECO:0000313" key="1">
    <source>
        <dbReference type="EnsemblMetazoa" id="RPRC009654-PA"/>
    </source>
</evidence>
<reference evidence="1" key="1">
    <citation type="submission" date="2015-05" db="UniProtKB">
        <authorList>
            <consortium name="EnsemblMetazoa"/>
        </authorList>
    </citation>
    <scope>IDENTIFICATION</scope>
</reference>
<keyword evidence="2" id="KW-1185">Reference proteome</keyword>
<dbReference type="Pfam" id="PF00096">
    <property type="entry name" value="zf-C2H2"/>
    <property type="match status" value="1"/>
</dbReference>
<evidence type="ECO:0000313" key="2">
    <source>
        <dbReference type="Proteomes" id="UP000015103"/>
    </source>
</evidence>
<dbReference type="Gene3D" id="3.30.160.60">
    <property type="entry name" value="Classic Zinc Finger"/>
    <property type="match status" value="1"/>
</dbReference>
<dbReference type="VEuPathDB" id="VectorBase:RPRC009654"/>
<dbReference type="eggNOG" id="KOG1721">
    <property type="taxonomic scope" value="Eukaryota"/>
</dbReference>
<dbReference type="EnsemblMetazoa" id="RPRC009654-RA">
    <property type="protein sequence ID" value="RPRC009654-PA"/>
    <property type="gene ID" value="RPRC009654"/>
</dbReference>
<dbReference type="Proteomes" id="UP000015103">
    <property type="component" value="Unassembled WGS sequence"/>
</dbReference>
<dbReference type="InterPro" id="IPR036236">
    <property type="entry name" value="Znf_C2H2_sf"/>
</dbReference>
<dbReference type="STRING" id="13249.T1I034"/>
<dbReference type="HOGENOM" id="CLU_2253345_0_0_1"/>
<dbReference type="PROSITE" id="PS50157">
    <property type="entry name" value="ZINC_FINGER_C2H2_2"/>
    <property type="match status" value="1"/>
</dbReference>
<dbReference type="InParanoid" id="T1I034"/>
<proteinExistence type="predicted"/>
<dbReference type="AlphaFoldDB" id="T1I034"/>
<organism evidence="1 2">
    <name type="scientific">Rhodnius prolixus</name>
    <name type="common">Triatomid bug</name>
    <dbReference type="NCBI Taxonomy" id="13249"/>
    <lineage>
        <taxon>Eukaryota</taxon>
        <taxon>Metazoa</taxon>
        <taxon>Ecdysozoa</taxon>
        <taxon>Arthropoda</taxon>
        <taxon>Hexapoda</taxon>
        <taxon>Insecta</taxon>
        <taxon>Pterygota</taxon>
        <taxon>Neoptera</taxon>
        <taxon>Paraneoptera</taxon>
        <taxon>Hemiptera</taxon>
        <taxon>Heteroptera</taxon>
        <taxon>Panheteroptera</taxon>
        <taxon>Cimicomorpha</taxon>
        <taxon>Reduviidae</taxon>
        <taxon>Triatominae</taxon>
        <taxon>Rhodnius</taxon>
    </lineage>
</organism>
<name>T1I034_RHOPR</name>
<accession>T1I034</accession>
<protein>
    <submittedName>
        <fullName evidence="1">C2H2-type domain-containing protein</fullName>
    </submittedName>
</protein>